<reference evidence="1 2" key="1">
    <citation type="submission" date="2018-06" db="EMBL/GenBank/DDBJ databases">
        <authorList>
            <consortium name="Pathogen Informatics"/>
            <person name="Doyle S."/>
        </authorList>
    </citation>
    <scope>NUCLEOTIDE SEQUENCE [LARGE SCALE GENOMIC DNA]</scope>
    <source>
        <strain evidence="1 2">NCTC10764</strain>
    </source>
</reference>
<name>A0A376J4M1_ECOLX</name>
<sequence>MASRLLFLLPRFQLAGNVCHGPGWRYAAGGRWSHGPAVVPPDAAHAAQYPARMHLLKYGYHHHRYRVMSSSAGLGSVLATILMGFTPEKNRAVGARCKRSRSQTEHRARRPLTGSVVNRASPSASRWFFVLQASALSFYFCCFRPAPAVCWHLLVRLRNRLFFRARERVGNLAFHTCVRVQVHRFAQRSFSD</sequence>
<dbReference type="Proteomes" id="UP000255201">
    <property type="component" value="Unassembled WGS sequence"/>
</dbReference>
<evidence type="ECO:0000313" key="2">
    <source>
        <dbReference type="Proteomes" id="UP000255201"/>
    </source>
</evidence>
<dbReference type="EMBL" id="UFZL01000001">
    <property type="protein sequence ID" value="STE55325.1"/>
    <property type="molecule type" value="Genomic_DNA"/>
</dbReference>
<protein>
    <submittedName>
        <fullName evidence="1">Uncharacterized protein</fullName>
    </submittedName>
</protein>
<proteinExistence type="predicted"/>
<dbReference type="AlphaFoldDB" id="A0A376J4M1"/>
<gene>
    <name evidence="1" type="ORF">NCTC10764_01867</name>
</gene>
<accession>A0A376J4M1</accession>
<evidence type="ECO:0000313" key="1">
    <source>
        <dbReference type="EMBL" id="STE55325.1"/>
    </source>
</evidence>
<organism evidence="1 2">
    <name type="scientific">Escherichia coli</name>
    <dbReference type="NCBI Taxonomy" id="562"/>
    <lineage>
        <taxon>Bacteria</taxon>
        <taxon>Pseudomonadati</taxon>
        <taxon>Pseudomonadota</taxon>
        <taxon>Gammaproteobacteria</taxon>
        <taxon>Enterobacterales</taxon>
        <taxon>Enterobacteriaceae</taxon>
        <taxon>Escherichia</taxon>
    </lineage>
</organism>